<accession>A0A4R2IQQ2</accession>
<reference evidence="3 4" key="1">
    <citation type="journal article" date="2015" name="Stand. Genomic Sci.">
        <title>Genomic Encyclopedia of Bacterial and Archaeal Type Strains, Phase III: the genomes of soil and plant-associated and newly described type strains.</title>
        <authorList>
            <person name="Whitman W.B."/>
            <person name="Woyke T."/>
            <person name="Klenk H.P."/>
            <person name="Zhou Y."/>
            <person name="Lilburn T.G."/>
            <person name="Beck B.J."/>
            <person name="De Vos P."/>
            <person name="Vandamme P."/>
            <person name="Eisen J.A."/>
            <person name="Garrity G."/>
            <person name="Hugenholtz P."/>
            <person name="Kyrpides N.C."/>
        </authorList>
    </citation>
    <scope>NUCLEOTIDE SEQUENCE [LARGE SCALE GENOMIC DNA]</scope>
    <source>
        <strain evidence="3 4">VKM Ac-2541</strain>
    </source>
</reference>
<protein>
    <submittedName>
        <fullName evidence="3">Uncharacterized protein DUF58</fullName>
    </submittedName>
</protein>
<dbReference type="PANTHER" id="PTHR33608:SF6">
    <property type="entry name" value="BLL2464 PROTEIN"/>
    <property type="match status" value="1"/>
</dbReference>
<dbReference type="AlphaFoldDB" id="A0A4R2IQQ2"/>
<gene>
    <name evidence="3" type="ORF">EV646_1065</name>
</gene>
<keyword evidence="4" id="KW-1185">Reference proteome</keyword>
<dbReference type="Proteomes" id="UP000295573">
    <property type="component" value="Unassembled WGS sequence"/>
</dbReference>
<dbReference type="EMBL" id="SLWR01000006">
    <property type="protein sequence ID" value="TCO46766.1"/>
    <property type="molecule type" value="Genomic_DNA"/>
</dbReference>
<name>A0A4R2IQQ2_9ACTN</name>
<sequence length="327" mass="35980">MNDPHGTGPGSPERQPAGPDLLAGRERALRTLELSVKRKLEGFLHGEITGLRSGPGAEPNEARPYQAGQDDVRRMDWNVTARSLEPHVRAPLAERELETWAFLDASASMDFGTALSEKRDLAIAVVGAVGLLADRPGNRLGVRIAVGDRLSRIPDVGGAAALRRTLRALLSLPRATPGQHPAVRLGTAITRLNREHPRPGLRVVVSDFHDDTWAEPLRRLAARHEVIAVEVLDPRELELPEVGLLTLVDPETGRRREVQTSSKKLRRKYADVMTAKRAQTARDIRAAGAAHLVLRTDTDWVREVAAFATARRRAHTRRPSTSRTGIR</sequence>
<organism evidence="3 4">
    <name type="scientific">Kribbella antiqua</name>
    <dbReference type="NCBI Taxonomy" id="2512217"/>
    <lineage>
        <taxon>Bacteria</taxon>
        <taxon>Bacillati</taxon>
        <taxon>Actinomycetota</taxon>
        <taxon>Actinomycetes</taxon>
        <taxon>Propionibacteriales</taxon>
        <taxon>Kribbellaceae</taxon>
        <taxon>Kribbella</taxon>
    </lineage>
</organism>
<dbReference type="OrthoDB" id="9776116at2"/>
<feature type="domain" description="DUF58" evidence="2">
    <location>
        <begin position="61"/>
        <end position="278"/>
    </location>
</feature>
<evidence type="ECO:0000256" key="1">
    <source>
        <dbReference type="SAM" id="MobiDB-lite"/>
    </source>
</evidence>
<dbReference type="PANTHER" id="PTHR33608">
    <property type="entry name" value="BLL2464 PROTEIN"/>
    <property type="match status" value="1"/>
</dbReference>
<evidence type="ECO:0000259" key="2">
    <source>
        <dbReference type="Pfam" id="PF01882"/>
    </source>
</evidence>
<evidence type="ECO:0000313" key="4">
    <source>
        <dbReference type="Proteomes" id="UP000295573"/>
    </source>
</evidence>
<dbReference type="RefSeq" id="WP_132149901.1">
    <property type="nucleotide sequence ID" value="NZ_SLWR01000006.1"/>
</dbReference>
<dbReference type="InterPro" id="IPR002881">
    <property type="entry name" value="DUF58"/>
</dbReference>
<evidence type="ECO:0000313" key="3">
    <source>
        <dbReference type="EMBL" id="TCO46766.1"/>
    </source>
</evidence>
<proteinExistence type="predicted"/>
<dbReference type="Pfam" id="PF01882">
    <property type="entry name" value="DUF58"/>
    <property type="match status" value="1"/>
</dbReference>
<comment type="caution">
    <text evidence="3">The sequence shown here is derived from an EMBL/GenBank/DDBJ whole genome shotgun (WGS) entry which is preliminary data.</text>
</comment>
<feature type="region of interest" description="Disordered" evidence="1">
    <location>
        <begin position="1"/>
        <end position="23"/>
    </location>
</feature>